<dbReference type="PRINTS" id="PR01438">
    <property type="entry name" value="UNVRSLSTRESS"/>
</dbReference>
<dbReference type="EMBL" id="AP022870">
    <property type="protein sequence ID" value="BCB78123.1"/>
    <property type="molecule type" value="Genomic_DNA"/>
</dbReference>
<dbReference type="Proteomes" id="UP000502508">
    <property type="component" value="Chromosome"/>
</dbReference>
<evidence type="ECO:0000313" key="4">
    <source>
        <dbReference type="Proteomes" id="UP000502508"/>
    </source>
</evidence>
<protein>
    <submittedName>
        <fullName evidence="3">Universal stress protein</fullName>
    </submittedName>
</protein>
<evidence type="ECO:0000259" key="2">
    <source>
        <dbReference type="Pfam" id="PF00582"/>
    </source>
</evidence>
<dbReference type="PANTHER" id="PTHR46553:SF3">
    <property type="entry name" value="ADENINE NUCLEOTIDE ALPHA HYDROLASES-LIKE SUPERFAMILY PROTEIN"/>
    <property type="match status" value="1"/>
</dbReference>
<proteinExistence type="inferred from homology"/>
<comment type="similarity">
    <text evidence="1">Belongs to the universal stress protein A family.</text>
</comment>
<organism evidence="3 4">
    <name type="scientific">Phytohabitans flavus</name>
    <dbReference type="NCBI Taxonomy" id="1076124"/>
    <lineage>
        <taxon>Bacteria</taxon>
        <taxon>Bacillati</taxon>
        <taxon>Actinomycetota</taxon>
        <taxon>Actinomycetes</taxon>
        <taxon>Micromonosporales</taxon>
        <taxon>Micromonosporaceae</taxon>
    </lineage>
</organism>
<gene>
    <name evidence="3" type="ORF">Pflav_045330</name>
</gene>
<evidence type="ECO:0000256" key="1">
    <source>
        <dbReference type="ARBA" id="ARBA00008791"/>
    </source>
</evidence>
<dbReference type="InterPro" id="IPR006015">
    <property type="entry name" value="Universal_stress_UspA"/>
</dbReference>
<reference evidence="3 4" key="2">
    <citation type="submission" date="2020-03" db="EMBL/GenBank/DDBJ databases">
        <authorList>
            <person name="Ichikawa N."/>
            <person name="Kimura A."/>
            <person name="Kitahashi Y."/>
            <person name="Uohara A."/>
        </authorList>
    </citation>
    <scope>NUCLEOTIDE SEQUENCE [LARGE SCALE GENOMIC DNA]</scope>
    <source>
        <strain evidence="3 4">NBRC 107702</strain>
    </source>
</reference>
<feature type="domain" description="UspA" evidence="2">
    <location>
        <begin position="28"/>
        <end position="166"/>
    </location>
</feature>
<dbReference type="Pfam" id="PF00582">
    <property type="entry name" value="Usp"/>
    <property type="match status" value="2"/>
</dbReference>
<dbReference type="KEGG" id="pfla:Pflav_045330"/>
<sequence length="312" mass="32388">MVWDAIARLLLPALPAVGVATLGVMTPRPIVVAYDASEGAEAALGWALDEGRRSGAPVLLVHVLESLALAGPVPVSQSPWLDEGARRDIRQMVVSAVGRARETHPDVAVTGTVIEGAASAVLIDQSKQARLVVMGSRGHGGFAGLLLGSTSMNVCAHAHSPVVVVRQTAAADDAPVVVGVDGSACSLLAADFAFAEAATRKVSLRVLWAWPMPVPNWQPPAVDPEEAAFAKDMQIQGAVAPLRDKYPQVSAAIDIVDGPAGRVMVEASHGAQLVVVGTRGMGQMRGMLLGSVSQQLLHHAHCPVAVVREQPA</sequence>
<dbReference type="AlphaFoldDB" id="A0A6F8XWD5"/>
<feature type="domain" description="UspA" evidence="2">
    <location>
        <begin position="176"/>
        <end position="308"/>
    </location>
</feature>
<reference evidence="3 4" key="1">
    <citation type="submission" date="2020-03" db="EMBL/GenBank/DDBJ databases">
        <title>Whole genome shotgun sequence of Phytohabitans flavus NBRC 107702.</title>
        <authorList>
            <person name="Komaki H."/>
            <person name="Tamura T."/>
        </authorList>
    </citation>
    <scope>NUCLEOTIDE SEQUENCE [LARGE SCALE GENOMIC DNA]</scope>
    <source>
        <strain evidence="3 4">NBRC 107702</strain>
    </source>
</reference>
<dbReference type="CDD" id="cd00293">
    <property type="entry name" value="USP-like"/>
    <property type="match status" value="1"/>
</dbReference>
<dbReference type="Gene3D" id="3.40.50.620">
    <property type="entry name" value="HUPs"/>
    <property type="match status" value="2"/>
</dbReference>
<name>A0A6F8XWD5_9ACTN</name>
<dbReference type="InterPro" id="IPR014729">
    <property type="entry name" value="Rossmann-like_a/b/a_fold"/>
</dbReference>
<accession>A0A6F8XWD5</accession>
<dbReference type="PANTHER" id="PTHR46553">
    <property type="entry name" value="ADENINE NUCLEOTIDE ALPHA HYDROLASES-LIKE SUPERFAMILY PROTEIN"/>
    <property type="match status" value="1"/>
</dbReference>
<dbReference type="SUPFAM" id="SSF52402">
    <property type="entry name" value="Adenine nucleotide alpha hydrolases-like"/>
    <property type="match status" value="2"/>
</dbReference>
<dbReference type="InterPro" id="IPR006016">
    <property type="entry name" value="UspA"/>
</dbReference>
<evidence type="ECO:0000313" key="3">
    <source>
        <dbReference type="EMBL" id="BCB78123.1"/>
    </source>
</evidence>
<keyword evidence="4" id="KW-1185">Reference proteome</keyword>